<evidence type="ECO:0000313" key="1">
    <source>
        <dbReference type="EMBL" id="KYG65711.1"/>
    </source>
</evidence>
<gene>
    <name evidence="1" type="ORF">AZI86_01140</name>
</gene>
<evidence type="ECO:0000313" key="2">
    <source>
        <dbReference type="Proteomes" id="UP000075320"/>
    </source>
</evidence>
<dbReference type="OrthoDB" id="5295841at2"/>
<protein>
    <recommendedName>
        <fullName evidence="3">Lipocalin-like domain-containing protein</fullName>
    </recommendedName>
</protein>
<sequence length="124" mass="14233">MNSLIGLWLFTSIIYHDTPAPRPNPDLMMTFKFSESESVLHYYRKNQPGFCERTATYTYDGQTLHQTITAVHEGNADFCDKDPDMQMGAVSETPVVLKDGKIHMQLKLGEEDITYIWDPYAPVR</sequence>
<keyword evidence="2" id="KW-1185">Reference proteome</keyword>
<organism evidence="1 2">
    <name type="scientific">Bdellovibrio bacteriovorus</name>
    <dbReference type="NCBI Taxonomy" id="959"/>
    <lineage>
        <taxon>Bacteria</taxon>
        <taxon>Pseudomonadati</taxon>
        <taxon>Bdellovibrionota</taxon>
        <taxon>Bdellovibrionia</taxon>
        <taxon>Bdellovibrionales</taxon>
        <taxon>Pseudobdellovibrionaceae</taxon>
        <taxon>Bdellovibrio</taxon>
    </lineage>
</organism>
<comment type="caution">
    <text evidence="1">The sequence shown here is derived from an EMBL/GenBank/DDBJ whole genome shotgun (WGS) entry which is preliminary data.</text>
</comment>
<dbReference type="RefSeq" id="WP_061833255.1">
    <property type="nucleotide sequence ID" value="NZ_LUKE01000001.1"/>
</dbReference>
<dbReference type="EMBL" id="LUKE01000001">
    <property type="protein sequence ID" value="KYG65711.1"/>
    <property type="molecule type" value="Genomic_DNA"/>
</dbReference>
<proteinExistence type="predicted"/>
<reference evidence="1 2" key="1">
    <citation type="submission" date="2016-03" db="EMBL/GenBank/DDBJ databases">
        <authorList>
            <person name="Ploux O."/>
        </authorList>
    </citation>
    <scope>NUCLEOTIDE SEQUENCE [LARGE SCALE GENOMIC DNA]</scope>
    <source>
        <strain evidence="1 2">R0</strain>
    </source>
</reference>
<accession>A0A150WMJ4</accession>
<name>A0A150WMJ4_BDEBC</name>
<dbReference type="Proteomes" id="UP000075320">
    <property type="component" value="Unassembled WGS sequence"/>
</dbReference>
<evidence type="ECO:0008006" key="3">
    <source>
        <dbReference type="Google" id="ProtNLM"/>
    </source>
</evidence>
<dbReference type="AlphaFoldDB" id="A0A150WMJ4"/>